<gene>
    <name evidence="1" type="ORF">EES38_05565</name>
</gene>
<dbReference type="OrthoDB" id="5589169at2"/>
<comment type="caution">
    <text evidence="1">The sequence shown here is derived from an EMBL/GenBank/DDBJ whole genome shotgun (WGS) entry which is preliminary data.</text>
</comment>
<dbReference type="EMBL" id="RJVQ01000002">
    <property type="protein sequence ID" value="RQW64441.1"/>
    <property type="molecule type" value="Genomic_DNA"/>
</dbReference>
<evidence type="ECO:0000313" key="2">
    <source>
        <dbReference type="Proteomes" id="UP000281112"/>
    </source>
</evidence>
<organism evidence="1 2">
    <name type="scientific">Vibrio viridaestus</name>
    <dbReference type="NCBI Taxonomy" id="2487322"/>
    <lineage>
        <taxon>Bacteria</taxon>
        <taxon>Pseudomonadati</taxon>
        <taxon>Pseudomonadota</taxon>
        <taxon>Gammaproteobacteria</taxon>
        <taxon>Vibrionales</taxon>
        <taxon>Vibrionaceae</taxon>
        <taxon>Vibrio</taxon>
    </lineage>
</organism>
<reference evidence="1 2" key="1">
    <citation type="submission" date="2018-11" db="EMBL/GenBank/DDBJ databases">
        <title>Vibrio LJC006 sp. nov., isolated from seawater during the bloom of the enteromorpha.</title>
        <authorList>
            <person name="Liang J."/>
        </authorList>
    </citation>
    <scope>NUCLEOTIDE SEQUENCE [LARGE SCALE GENOMIC DNA]</scope>
    <source>
        <strain evidence="1 2">LJC006</strain>
    </source>
</reference>
<sequence length="108" mass="12647">MSYCRIQNMEVSSKMKGYLDRIHSKVELGNYLAIAISSVPLIQLFSERVRPHKLIKNIGEYDWEEFGQAMRSVHEITRVEVNTIADEARLFSNSKESKFWKCVYEATR</sequence>
<proteinExistence type="predicted"/>
<accession>A0A3N9TJT9</accession>
<name>A0A3N9TJT9_9VIBR</name>
<dbReference type="Proteomes" id="UP000281112">
    <property type="component" value="Unassembled WGS sequence"/>
</dbReference>
<dbReference type="AlphaFoldDB" id="A0A3N9TJT9"/>
<keyword evidence="2" id="KW-1185">Reference proteome</keyword>
<protein>
    <submittedName>
        <fullName evidence="1">Uncharacterized protein</fullName>
    </submittedName>
</protein>
<evidence type="ECO:0000313" key="1">
    <source>
        <dbReference type="EMBL" id="RQW64441.1"/>
    </source>
</evidence>